<evidence type="ECO:0000256" key="1">
    <source>
        <dbReference type="SAM" id="Phobius"/>
    </source>
</evidence>
<sequence>MLKTLFSVGLATMAGIVLLKLVFGLFGGFVMLLFWILGIALKILLVGAAIYFILRIISPDTARKMTDSFSGTSGS</sequence>
<evidence type="ECO:0000313" key="2">
    <source>
        <dbReference type="EMBL" id="MBM3276136.1"/>
    </source>
</evidence>
<keyword evidence="1" id="KW-1133">Transmembrane helix</keyword>
<dbReference type="AlphaFoldDB" id="A0A937X9N1"/>
<gene>
    <name evidence="2" type="ORF">FJZ00_13365</name>
</gene>
<accession>A0A937X9N1</accession>
<dbReference type="Proteomes" id="UP000703893">
    <property type="component" value="Unassembled WGS sequence"/>
</dbReference>
<comment type="caution">
    <text evidence="2">The sequence shown here is derived from an EMBL/GenBank/DDBJ whole genome shotgun (WGS) entry which is preliminary data.</text>
</comment>
<evidence type="ECO:0000313" key="3">
    <source>
        <dbReference type="Proteomes" id="UP000703893"/>
    </source>
</evidence>
<dbReference type="EMBL" id="VGJX01000877">
    <property type="protein sequence ID" value="MBM3276136.1"/>
    <property type="molecule type" value="Genomic_DNA"/>
</dbReference>
<name>A0A937X9N1_9BACT</name>
<feature type="transmembrane region" description="Helical" evidence="1">
    <location>
        <begin position="32"/>
        <end position="54"/>
    </location>
</feature>
<keyword evidence="1" id="KW-0472">Membrane</keyword>
<reference evidence="2 3" key="1">
    <citation type="submission" date="2019-03" db="EMBL/GenBank/DDBJ databases">
        <title>Lake Tanganyika Metagenome-Assembled Genomes (MAGs).</title>
        <authorList>
            <person name="Tran P."/>
        </authorList>
    </citation>
    <scope>NUCLEOTIDE SEQUENCE [LARGE SCALE GENOMIC DNA]</scope>
    <source>
        <strain evidence="2">K_DeepCast_65m_m2_236</strain>
    </source>
</reference>
<keyword evidence="1" id="KW-0812">Transmembrane</keyword>
<feature type="transmembrane region" description="Helical" evidence="1">
    <location>
        <begin position="5"/>
        <end position="26"/>
    </location>
</feature>
<protein>
    <submittedName>
        <fullName evidence="2">Uncharacterized protein</fullName>
    </submittedName>
</protein>
<organism evidence="2 3">
    <name type="scientific">Candidatus Tanganyikabacteria bacterium</name>
    <dbReference type="NCBI Taxonomy" id="2961651"/>
    <lineage>
        <taxon>Bacteria</taxon>
        <taxon>Bacillati</taxon>
        <taxon>Candidatus Sericytochromatia</taxon>
        <taxon>Candidatus Tanganyikabacteria</taxon>
    </lineage>
</organism>
<proteinExistence type="predicted"/>